<feature type="transmembrane region" description="Helical" evidence="5">
    <location>
        <begin position="150"/>
        <end position="170"/>
    </location>
</feature>
<evidence type="ECO:0000256" key="1">
    <source>
        <dbReference type="ARBA" id="ARBA00004141"/>
    </source>
</evidence>
<evidence type="ECO:0000313" key="6">
    <source>
        <dbReference type="EMBL" id="MFC3146662.1"/>
    </source>
</evidence>
<evidence type="ECO:0000256" key="4">
    <source>
        <dbReference type="ARBA" id="ARBA00023136"/>
    </source>
</evidence>
<feature type="transmembrane region" description="Helical" evidence="5">
    <location>
        <begin position="125"/>
        <end position="144"/>
    </location>
</feature>
<proteinExistence type="predicted"/>
<comment type="subcellular location">
    <subcellularLocation>
        <location evidence="1">Membrane</location>
        <topology evidence="1">Multi-pass membrane protein</topology>
    </subcellularLocation>
</comment>
<evidence type="ECO:0000256" key="3">
    <source>
        <dbReference type="ARBA" id="ARBA00022989"/>
    </source>
</evidence>
<evidence type="ECO:0000313" key="7">
    <source>
        <dbReference type="Proteomes" id="UP001595556"/>
    </source>
</evidence>
<accession>A0ABV7H3S6</accession>
<dbReference type="RefSeq" id="WP_377301053.1">
    <property type="nucleotide sequence ID" value="NZ_CP180191.1"/>
</dbReference>
<evidence type="ECO:0000256" key="2">
    <source>
        <dbReference type="ARBA" id="ARBA00022692"/>
    </source>
</evidence>
<feature type="transmembrane region" description="Helical" evidence="5">
    <location>
        <begin position="21"/>
        <end position="43"/>
    </location>
</feature>
<dbReference type="Proteomes" id="UP001595556">
    <property type="component" value="Unassembled WGS sequence"/>
</dbReference>
<sequence>MQRTLLAFVKGLTGVFHPRMLLLTLVPFLIAGAIWAAVGWFLWDDWVALLSQGVAATRDSATVSWMLKAMGGDGVRTLLAPLLGMLLVVPLVAATALVMISVAGMPFILRHVGERAYPTLARRRGASLVGSLTNALVVTGLWALLWVLTIPLWFIPLVGAIIPLLISGWATSRLMSFDALAEHADADEHRALRRDHRWPLLALGVLMGCFAMAPTLLWMFGALAVIFLPVTALVAIWLYAVVFVISGLAFAHYSLGALAAHRARLPQTQKNETSPLIQA</sequence>
<name>A0ABV7H3S6_9BURK</name>
<keyword evidence="4 5" id="KW-0472">Membrane</keyword>
<feature type="transmembrane region" description="Helical" evidence="5">
    <location>
        <begin position="78"/>
        <end position="104"/>
    </location>
</feature>
<organism evidence="6 7">
    <name type="scientific">Piscinibacterium candidicorallinum</name>
    <dbReference type="NCBI Taxonomy" id="1793872"/>
    <lineage>
        <taxon>Bacteria</taxon>
        <taxon>Pseudomonadati</taxon>
        <taxon>Pseudomonadota</taxon>
        <taxon>Betaproteobacteria</taxon>
        <taxon>Burkholderiales</taxon>
        <taxon>Piscinibacterium</taxon>
    </lineage>
</organism>
<keyword evidence="7" id="KW-1185">Reference proteome</keyword>
<dbReference type="InterPro" id="IPR059112">
    <property type="entry name" value="CysZ/EI24"/>
</dbReference>
<dbReference type="EMBL" id="JBHRTI010000003">
    <property type="protein sequence ID" value="MFC3146662.1"/>
    <property type="molecule type" value="Genomic_DNA"/>
</dbReference>
<reference evidence="7" key="1">
    <citation type="journal article" date="2019" name="Int. J. Syst. Evol. Microbiol.">
        <title>The Global Catalogue of Microorganisms (GCM) 10K type strain sequencing project: providing services to taxonomists for standard genome sequencing and annotation.</title>
        <authorList>
            <consortium name="The Broad Institute Genomics Platform"/>
            <consortium name="The Broad Institute Genome Sequencing Center for Infectious Disease"/>
            <person name="Wu L."/>
            <person name="Ma J."/>
        </authorList>
    </citation>
    <scope>NUCLEOTIDE SEQUENCE [LARGE SCALE GENOMIC DNA]</scope>
    <source>
        <strain evidence="7">KCTC 52168</strain>
    </source>
</reference>
<dbReference type="Pfam" id="PF07264">
    <property type="entry name" value="EI24"/>
    <property type="match status" value="1"/>
</dbReference>
<feature type="transmembrane region" description="Helical" evidence="5">
    <location>
        <begin position="236"/>
        <end position="260"/>
    </location>
</feature>
<evidence type="ECO:0000256" key="5">
    <source>
        <dbReference type="SAM" id="Phobius"/>
    </source>
</evidence>
<protein>
    <submittedName>
        <fullName evidence="6">EI24 domain-containing protein</fullName>
    </submittedName>
</protein>
<comment type="caution">
    <text evidence="6">The sequence shown here is derived from an EMBL/GenBank/DDBJ whole genome shotgun (WGS) entry which is preliminary data.</text>
</comment>
<gene>
    <name evidence="6" type="ORF">ACFOEN_03285</name>
</gene>
<feature type="transmembrane region" description="Helical" evidence="5">
    <location>
        <begin position="200"/>
        <end position="230"/>
    </location>
</feature>
<keyword evidence="3 5" id="KW-1133">Transmembrane helix</keyword>
<keyword evidence="2 5" id="KW-0812">Transmembrane</keyword>